<dbReference type="Proteomes" id="UP001165080">
    <property type="component" value="Unassembled WGS sequence"/>
</dbReference>
<gene>
    <name evidence="1" type="primary">PLEST008635</name>
    <name evidence="1" type="ORF">PLESTB_000428500</name>
</gene>
<evidence type="ECO:0000313" key="2">
    <source>
        <dbReference type="Proteomes" id="UP001165080"/>
    </source>
</evidence>
<reference evidence="1 2" key="1">
    <citation type="journal article" date="2023" name="Commun. Biol.">
        <title>Reorganization of the ancestral sex-determining regions during the evolution of trioecy in Pleodorina starrii.</title>
        <authorList>
            <person name="Takahashi K."/>
            <person name="Suzuki S."/>
            <person name="Kawai-Toyooka H."/>
            <person name="Yamamoto K."/>
            <person name="Hamaji T."/>
            <person name="Ootsuki R."/>
            <person name="Yamaguchi H."/>
            <person name="Kawachi M."/>
            <person name="Higashiyama T."/>
            <person name="Nozaki H."/>
        </authorList>
    </citation>
    <scope>NUCLEOTIDE SEQUENCE [LARGE SCALE GENOMIC DNA]</scope>
    <source>
        <strain evidence="1 2">NIES-4479</strain>
    </source>
</reference>
<protein>
    <submittedName>
        <fullName evidence="1">Uncharacterized protein</fullName>
    </submittedName>
</protein>
<proteinExistence type="predicted"/>
<dbReference type="AlphaFoldDB" id="A0A9W6EZG8"/>
<evidence type="ECO:0000313" key="1">
    <source>
        <dbReference type="EMBL" id="GLC50757.1"/>
    </source>
</evidence>
<comment type="caution">
    <text evidence="1">The sequence shown here is derived from an EMBL/GenBank/DDBJ whole genome shotgun (WGS) entry which is preliminary data.</text>
</comment>
<accession>A0A9W6EZG8</accession>
<organism evidence="1 2">
    <name type="scientific">Pleodorina starrii</name>
    <dbReference type="NCBI Taxonomy" id="330485"/>
    <lineage>
        <taxon>Eukaryota</taxon>
        <taxon>Viridiplantae</taxon>
        <taxon>Chlorophyta</taxon>
        <taxon>core chlorophytes</taxon>
        <taxon>Chlorophyceae</taxon>
        <taxon>CS clade</taxon>
        <taxon>Chlamydomonadales</taxon>
        <taxon>Volvocaceae</taxon>
        <taxon>Pleodorina</taxon>
    </lineage>
</organism>
<dbReference type="OrthoDB" id="536556at2759"/>
<keyword evidence="2" id="KW-1185">Reference proteome</keyword>
<dbReference type="EMBL" id="BRXU01000004">
    <property type="protein sequence ID" value="GLC50757.1"/>
    <property type="molecule type" value="Genomic_DNA"/>
</dbReference>
<name>A0A9W6EZG8_9CHLO</name>
<sequence length="260" mass="28514">MLASKQLRSLASRQSSCRASIGRRLACSAAARSPSSSSVPTLTATAAAAVAATLLQLSAAGLSIAAPLYDNLPGFGGDSQNIFFQAVRGESEGRTPALDDIYDENLMTEELRTFVDSVLDGKLKPEQYQAERLKMNFRRDLDGRVSLRSREGRWYSVRPDMQVPGFMLLRDQSGDVFFLPPDEEGDGLAQLDLSDDVVVAELFSNTAWQDVMEPFSVRQEDGSVTQLRLSEREFRSVVSLVEDAEEPELPEEEGQVATAQ</sequence>